<evidence type="ECO:0000313" key="2">
    <source>
        <dbReference type="EMBL" id="BCI62081.1"/>
    </source>
</evidence>
<dbReference type="InterPro" id="IPR050312">
    <property type="entry name" value="IolE/XylAMocC-like"/>
</dbReference>
<reference evidence="3" key="1">
    <citation type="submission" date="2020-07" db="EMBL/GenBank/DDBJ databases">
        <title>Complete genome sequencing of Coprobacter sp. strain 2CBH44.</title>
        <authorList>
            <person name="Sakamoto M."/>
            <person name="Murakami T."/>
            <person name="Mori H."/>
        </authorList>
    </citation>
    <scope>NUCLEOTIDE SEQUENCE [LARGE SCALE GENOMIC DNA]</scope>
    <source>
        <strain evidence="3">2CBH44</strain>
    </source>
</reference>
<dbReference type="PANTHER" id="PTHR12110">
    <property type="entry name" value="HYDROXYPYRUVATE ISOMERASE"/>
    <property type="match status" value="1"/>
</dbReference>
<dbReference type="EMBL" id="AP023322">
    <property type="protein sequence ID" value="BCI62081.1"/>
    <property type="molecule type" value="Genomic_DNA"/>
</dbReference>
<dbReference type="InterPro" id="IPR036237">
    <property type="entry name" value="Xyl_isomerase-like_sf"/>
</dbReference>
<dbReference type="Gene3D" id="3.20.20.150">
    <property type="entry name" value="Divalent-metal-dependent TIM barrel enzymes"/>
    <property type="match status" value="1"/>
</dbReference>
<dbReference type="AlphaFoldDB" id="A0A7G1HU80"/>
<dbReference type="PANTHER" id="PTHR12110:SF41">
    <property type="entry name" value="INOSOSE DEHYDRATASE"/>
    <property type="match status" value="1"/>
</dbReference>
<organism evidence="2 3">
    <name type="scientific">Coprobacter secundus subsp. similis</name>
    <dbReference type="NCBI Taxonomy" id="2751153"/>
    <lineage>
        <taxon>Bacteria</taxon>
        <taxon>Pseudomonadati</taxon>
        <taxon>Bacteroidota</taxon>
        <taxon>Bacteroidia</taxon>
        <taxon>Bacteroidales</taxon>
        <taxon>Barnesiellaceae</taxon>
        <taxon>Coprobacter</taxon>
    </lineage>
</organism>
<dbReference type="Proteomes" id="UP000594042">
    <property type="component" value="Chromosome"/>
</dbReference>
<dbReference type="KEGG" id="copr:Cop2CBH44_04340"/>
<accession>A0A7G1HU80</accession>
<keyword evidence="2" id="KW-0413">Isomerase</keyword>
<protein>
    <submittedName>
        <fullName evidence="2">Sugar phosphate isomerase</fullName>
    </submittedName>
</protein>
<evidence type="ECO:0000259" key="1">
    <source>
        <dbReference type="Pfam" id="PF01261"/>
    </source>
</evidence>
<proteinExistence type="predicted"/>
<name>A0A7G1HU80_9BACT</name>
<evidence type="ECO:0000313" key="3">
    <source>
        <dbReference type="Proteomes" id="UP000594042"/>
    </source>
</evidence>
<dbReference type="InterPro" id="IPR013022">
    <property type="entry name" value="Xyl_isomerase-like_TIM-brl"/>
</dbReference>
<gene>
    <name evidence="2" type="ORF">Cop2CBH44_04340</name>
</gene>
<dbReference type="GO" id="GO:0016853">
    <property type="term" value="F:isomerase activity"/>
    <property type="evidence" value="ECO:0007669"/>
    <property type="project" value="UniProtKB-KW"/>
</dbReference>
<dbReference type="SUPFAM" id="SSF51658">
    <property type="entry name" value="Xylose isomerase-like"/>
    <property type="match status" value="1"/>
</dbReference>
<sequence>MTAMTVVGCTGKPVSEAGEAPAAKKDINIQLYSVRDKILPDFSNLDSLLFQLAEMGYTGVEAAGYNDGKFYGRTPEEFKEAVEKAGMTVLSSHTGRGLSAEELASGNFQEALKWWDRCIADHKAAGMSYIVTPWMDVPGSLKDLETYCRYYNEIGKRCRENGLLYGYHNHAHEFQKVEGETMYDYMLSHTDPENVFFQMDVYWVVRGQNSPVDYFNKYPGRFKILHIKDEREIGQSGMVGFDAIFRNVQKAGTQDIVAEIERYSGEVLQSVRQSFDYLNQAEFVPYNF</sequence>
<feature type="domain" description="Xylose isomerase-like TIM barrel" evidence="1">
    <location>
        <begin position="51"/>
        <end position="279"/>
    </location>
</feature>
<keyword evidence="3" id="KW-1185">Reference proteome</keyword>
<dbReference type="Pfam" id="PF01261">
    <property type="entry name" value="AP_endonuc_2"/>
    <property type="match status" value="1"/>
</dbReference>